<keyword evidence="7 18" id="KW-0812">Transmembrane</keyword>
<keyword evidence="5 18" id="KW-0813">Transport</keyword>
<evidence type="ECO:0000256" key="10">
    <source>
        <dbReference type="ARBA" id="ARBA00022842"/>
    </source>
</evidence>
<feature type="domain" description="Cytochrome oxidase subunit II copper A binding" evidence="20">
    <location>
        <begin position="86"/>
        <end position="214"/>
    </location>
</feature>
<evidence type="ECO:0000256" key="16">
    <source>
        <dbReference type="ARBA" id="ARBA00023136"/>
    </source>
</evidence>
<protein>
    <recommendedName>
        <fullName evidence="4 18">Cytochrome c oxidase subunit 2</fullName>
    </recommendedName>
</protein>
<dbReference type="InterPro" id="IPR045187">
    <property type="entry name" value="CcO_II"/>
</dbReference>
<keyword evidence="10" id="KW-0460">Magnesium</keyword>
<dbReference type="EMBL" id="KX035150">
    <property type="protein sequence ID" value="AOY39114.1"/>
    <property type="molecule type" value="Genomic_DNA"/>
</dbReference>
<keyword evidence="13 19" id="KW-1133">Transmembrane helix</keyword>
<evidence type="ECO:0000256" key="4">
    <source>
        <dbReference type="ARBA" id="ARBA00015946"/>
    </source>
</evidence>
<evidence type="ECO:0000256" key="17">
    <source>
        <dbReference type="ARBA" id="ARBA00049512"/>
    </source>
</evidence>
<comment type="subcellular location">
    <subcellularLocation>
        <location evidence="1 18">Mitochondrion inner membrane</location>
        <topology evidence="1 18">Multi-pass membrane protein</topology>
    </subcellularLocation>
</comment>
<dbReference type="InterPro" id="IPR001505">
    <property type="entry name" value="Copper_CuA"/>
</dbReference>
<organism evidence="22">
    <name type="scientific">Chelonarium sp. BMNH 840450</name>
    <dbReference type="NCBI Taxonomy" id="1903803"/>
    <lineage>
        <taxon>Eukaryota</taxon>
        <taxon>Metazoa</taxon>
        <taxon>Ecdysozoa</taxon>
        <taxon>Arthropoda</taxon>
        <taxon>Hexapoda</taxon>
        <taxon>Insecta</taxon>
        <taxon>Pterygota</taxon>
        <taxon>Neoptera</taxon>
        <taxon>Endopterygota</taxon>
        <taxon>Coleoptera</taxon>
        <taxon>Polyphaga</taxon>
        <taxon>Elateriformia</taxon>
        <taxon>Byrrhoidea</taxon>
        <taxon>Chelonariidae</taxon>
        <taxon>Chelonarium</taxon>
    </lineage>
</organism>
<dbReference type="PROSITE" id="PS50999">
    <property type="entry name" value="COX2_TM"/>
    <property type="match status" value="1"/>
</dbReference>
<proteinExistence type="inferred from homology"/>
<evidence type="ECO:0000256" key="3">
    <source>
        <dbReference type="ARBA" id="ARBA00011164"/>
    </source>
</evidence>
<accession>A0A343A3I6</accession>
<dbReference type="PANTHER" id="PTHR22888:SF9">
    <property type="entry name" value="CYTOCHROME C OXIDASE SUBUNIT 2"/>
    <property type="match status" value="1"/>
</dbReference>
<dbReference type="InterPro" id="IPR002429">
    <property type="entry name" value="CcO_II-like_C"/>
</dbReference>
<dbReference type="PRINTS" id="PR01166">
    <property type="entry name" value="CYCOXIDASEII"/>
</dbReference>
<reference evidence="22" key="1">
    <citation type="submission" date="2016-04" db="EMBL/GenBank/DDBJ databases">
        <title>Mitochondria of unsequenced beetle families.</title>
        <authorList>
            <person name="Linard B."/>
            <person name="Andujar C."/>
            <person name="Arribas P."/>
            <person name="Vogler A.P."/>
        </authorList>
    </citation>
    <scope>NUCLEOTIDE SEQUENCE</scope>
</reference>
<evidence type="ECO:0000256" key="12">
    <source>
        <dbReference type="ARBA" id="ARBA00022982"/>
    </source>
</evidence>
<evidence type="ECO:0000256" key="19">
    <source>
        <dbReference type="SAM" id="Phobius"/>
    </source>
</evidence>
<keyword evidence="15 18" id="KW-0496">Mitochondrion</keyword>
<comment type="similarity">
    <text evidence="2 18">Belongs to the cytochrome c oxidase subunit 2 family.</text>
</comment>
<comment type="function">
    <text evidence="18">Component of the cytochrome c oxidase, the last enzyme in the mitochondrial electron transport chain which drives oxidative phosphorylation. The respiratory chain contains 3 multisubunit complexes succinate dehydrogenase (complex II, CII), ubiquinol-cytochrome c oxidoreductase (cytochrome b-c1 complex, complex III, CIII) and cytochrome c oxidase (complex IV, CIV), that cooperate to transfer electrons derived from NADH and succinate to molecular oxygen, creating an electrochemical gradient over the inner membrane that drives transmembrane transport and the ATP synthase. Cytochrome c oxidase is the component of the respiratory chain that catalyzes the reduction of oxygen to water. Electrons originating from reduced cytochrome c in the intermembrane space (IMS) are transferred via the dinuclear copper A center (CU(A)) of subunit 2 and heme A of subunit 1 to the active site in subunit 1, a binuclear center (BNC) formed by heme A3 and copper B (CU(B)). The BNC reduces molecular oxygen to 2 water molecules using 4 electrons from cytochrome c in the IMS and 4 protons from the mitochondrial matrix.</text>
</comment>
<dbReference type="GO" id="GO:0005743">
    <property type="term" value="C:mitochondrial inner membrane"/>
    <property type="evidence" value="ECO:0007669"/>
    <property type="project" value="UniProtKB-SubCell"/>
</dbReference>
<feature type="domain" description="Cytochrome oxidase subunit II transmembrane region profile" evidence="21">
    <location>
        <begin position="1"/>
        <end position="85"/>
    </location>
</feature>
<keyword evidence="16 18" id="KW-0472">Membrane</keyword>
<evidence type="ECO:0000259" key="20">
    <source>
        <dbReference type="PROSITE" id="PS50857"/>
    </source>
</evidence>
<evidence type="ECO:0000256" key="14">
    <source>
        <dbReference type="ARBA" id="ARBA00023008"/>
    </source>
</evidence>
<keyword evidence="11" id="KW-1278">Translocase</keyword>
<gene>
    <name evidence="22" type="primary">cox2</name>
</gene>
<dbReference type="InterPro" id="IPR036257">
    <property type="entry name" value="Cyt_c_oxidase_su2_TM_sf"/>
</dbReference>
<sequence>MNMQDSMSPEMIELTEFHDHAMTIMTMIATLVGLNMIVLIKNKMQDKKMKENEIAEATWTSLPLLALILIGSPSIHTLYLTEEPYLPSMAAKVTGNQWYWTYEYPGMKEPLESYMKLSNNHEFRLLDVDNRFKLPTLTPINIYTTALDVIHAWTIPSMGIKTDATPGRLNMMKFSILKSGLLFGQCSEICGANHSFMPIVVECTPKKEFLKWMS</sequence>
<dbReference type="GO" id="GO:0004129">
    <property type="term" value="F:cytochrome-c oxidase activity"/>
    <property type="evidence" value="ECO:0007669"/>
    <property type="project" value="UniProtKB-EC"/>
</dbReference>
<evidence type="ECO:0000256" key="1">
    <source>
        <dbReference type="ARBA" id="ARBA00004448"/>
    </source>
</evidence>
<name>A0A343A3I6_9COLE</name>
<evidence type="ECO:0000256" key="11">
    <source>
        <dbReference type="ARBA" id="ARBA00022967"/>
    </source>
</evidence>
<dbReference type="InterPro" id="IPR011759">
    <property type="entry name" value="Cyt_c_oxidase_su2_TM_dom"/>
</dbReference>
<evidence type="ECO:0000256" key="13">
    <source>
        <dbReference type="ARBA" id="ARBA00022989"/>
    </source>
</evidence>
<dbReference type="Pfam" id="PF02790">
    <property type="entry name" value="COX2_TM"/>
    <property type="match status" value="1"/>
</dbReference>
<dbReference type="GO" id="GO:0042773">
    <property type="term" value="P:ATP synthesis coupled electron transport"/>
    <property type="evidence" value="ECO:0007669"/>
    <property type="project" value="TreeGrafter"/>
</dbReference>
<dbReference type="AlphaFoldDB" id="A0A343A3I6"/>
<dbReference type="InterPro" id="IPR008972">
    <property type="entry name" value="Cupredoxin"/>
</dbReference>
<evidence type="ECO:0000259" key="21">
    <source>
        <dbReference type="PROSITE" id="PS50999"/>
    </source>
</evidence>
<evidence type="ECO:0000256" key="15">
    <source>
        <dbReference type="ARBA" id="ARBA00023128"/>
    </source>
</evidence>
<keyword evidence="6 18" id="KW-0679">Respiratory chain</keyword>
<dbReference type="PANTHER" id="PTHR22888">
    <property type="entry name" value="CYTOCHROME C OXIDASE, SUBUNIT II"/>
    <property type="match status" value="1"/>
</dbReference>
<dbReference type="PROSITE" id="PS00078">
    <property type="entry name" value="COX2"/>
    <property type="match status" value="1"/>
</dbReference>
<dbReference type="Gene3D" id="2.60.40.420">
    <property type="entry name" value="Cupredoxins - blue copper proteins"/>
    <property type="match status" value="1"/>
</dbReference>
<evidence type="ECO:0000256" key="18">
    <source>
        <dbReference type="RuleBase" id="RU000457"/>
    </source>
</evidence>
<comment type="catalytic activity">
    <reaction evidence="17">
        <text>4 Fe(II)-[cytochrome c] + O2 + 8 H(+)(in) = 4 Fe(III)-[cytochrome c] + 2 H2O + 4 H(+)(out)</text>
        <dbReference type="Rhea" id="RHEA:11436"/>
        <dbReference type="Rhea" id="RHEA-COMP:10350"/>
        <dbReference type="Rhea" id="RHEA-COMP:14399"/>
        <dbReference type="ChEBI" id="CHEBI:15377"/>
        <dbReference type="ChEBI" id="CHEBI:15378"/>
        <dbReference type="ChEBI" id="CHEBI:15379"/>
        <dbReference type="ChEBI" id="CHEBI:29033"/>
        <dbReference type="ChEBI" id="CHEBI:29034"/>
        <dbReference type="EC" id="7.1.1.9"/>
    </reaction>
    <physiologicalReaction direction="left-to-right" evidence="17">
        <dbReference type="Rhea" id="RHEA:11437"/>
    </physiologicalReaction>
</comment>
<evidence type="ECO:0000256" key="9">
    <source>
        <dbReference type="ARBA" id="ARBA00022792"/>
    </source>
</evidence>
<keyword evidence="12 18" id="KW-0249">Electron transport</keyword>
<keyword evidence="14 18" id="KW-0186">Copper</keyword>
<geneLocation type="mitochondrion" evidence="22"/>
<keyword evidence="8 18" id="KW-0479">Metal-binding</keyword>
<evidence type="ECO:0000256" key="7">
    <source>
        <dbReference type="ARBA" id="ARBA00022692"/>
    </source>
</evidence>
<dbReference type="GO" id="GO:0005507">
    <property type="term" value="F:copper ion binding"/>
    <property type="evidence" value="ECO:0007669"/>
    <property type="project" value="InterPro"/>
</dbReference>
<dbReference type="SUPFAM" id="SSF81464">
    <property type="entry name" value="Cytochrome c oxidase subunit II-like, transmembrane region"/>
    <property type="match status" value="1"/>
</dbReference>
<dbReference type="PROSITE" id="PS50857">
    <property type="entry name" value="COX2_CUA"/>
    <property type="match status" value="1"/>
</dbReference>
<dbReference type="SUPFAM" id="SSF49503">
    <property type="entry name" value="Cupredoxins"/>
    <property type="match status" value="1"/>
</dbReference>
<evidence type="ECO:0000313" key="22">
    <source>
        <dbReference type="EMBL" id="AOY39114.1"/>
    </source>
</evidence>
<dbReference type="Gene3D" id="1.10.287.90">
    <property type="match status" value="1"/>
</dbReference>
<evidence type="ECO:0000256" key="2">
    <source>
        <dbReference type="ARBA" id="ARBA00007866"/>
    </source>
</evidence>
<comment type="subunit">
    <text evidence="3">Component of the cytochrome c oxidase (complex IV, CIV), a multisubunit enzyme composed of a catalytic core of 3 subunits and several supernumerary subunits. The complex exists as a monomer or a dimer and forms supercomplexes (SCs) in the inner mitochondrial membrane with ubiquinol-cytochrome c oxidoreductase (cytochrome b-c1 complex, complex III, CIII).</text>
</comment>
<evidence type="ECO:0000256" key="5">
    <source>
        <dbReference type="ARBA" id="ARBA00022448"/>
    </source>
</evidence>
<comment type="cofactor">
    <cofactor evidence="18">
        <name>Cu cation</name>
        <dbReference type="ChEBI" id="CHEBI:23378"/>
    </cofactor>
    <text evidence="18">Binds a copper A center.</text>
</comment>
<evidence type="ECO:0000256" key="6">
    <source>
        <dbReference type="ARBA" id="ARBA00022660"/>
    </source>
</evidence>
<keyword evidence="9 18" id="KW-0999">Mitochondrion inner membrane</keyword>
<feature type="transmembrane region" description="Helical" evidence="19">
    <location>
        <begin position="20"/>
        <end position="40"/>
    </location>
</feature>
<evidence type="ECO:0000256" key="8">
    <source>
        <dbReference type="ARBA" id="ARBA00022723"/>
    </source>
</evidence>
<dbReference type="Pfam" id="PF00116">
    <property type="entry name" value="COX2"/>
    <property type="match status" value="1"/>
</dbReference>